<accession>A0A061IXE9</accession>
<name>A0A061IXE9_TRYRA</name>
<evidence type="ECO:0008006" key="3">
    <source>
        <dbReference type="Google" id="ProtNLM"/>
    </source>
</evidence>
<dbReference type="InterPro" id="IPR016024">
    <property type="entry name" value="ARM-type_fold"/>
</dbReference>
<dbReference type="OrthoDB" id="10250458at2759"/>
<dbReference type="InterPro" id="IPR050693">
    <property type="entry name" value="Hsp70_NEF-Inhibitors"/>
</dbReference>
<dbReference type="EMBL" id="AUPL01005557">
    <property type="protein sequence ID" value="ESL06765.1"/>
    <property type="molecule type" value="Genomic_DNA"/>
</dbReference>
<dbReference type="Gene3D" id="1.25.10.10">
    <property type="entry name" value="Leucine-rich Repeat Variant"/>
    <property type="match status" value="1"/>
</dbReference>
<dbReference type="GO" id="GO:0005783">
    <property type="term" value="C:endoplasmic reticulum"/>
    <property type="evidence" value="ECO:0007669"/>
    <property type="project" value="TreeGrafter"/>
</dbReference>
<dbReference type="VEuPathDB" id="TriTrypDB:TRSC58_05557"/>
<dbReference type="PANTHER" id="PTHR19316:SF18">
    <property type="entry name" value="HSP70-BINDING PROTEIN 1"/>
    <property type="match status" value="1"/>
</dbReference>
<evidence type="ECO:0000313" key="2">
    <source>
        <dbReference type="Proteomes" id="UP000031737"/>
    </source>
</evidence>
<dbReference type="SUPFAM" id="SSF48371">
    <property type="entry name" value="ARM repeat"/>
    <property type="match status" value="1"/>
</dbReference>
<proteinExistence type="predicted"/>
<protein>
    <recommendedName>
        <fullName evidence="3">Nucleotide exchange factor Fes1 domain-containing protein</fullName>
    </recommendedName>
</protein>
<dbReference type="PANTHER" id="PTHR19316">
    <property type="entry name" value="PROTEIN FOLDING REGULATOR"/>
    <property type="match status" value="1"/>
</dbReference>
<gene>
    <name evidence="1" type="ORF">TRSC58_05557</name>
</gene>
<dbReference type="InterPro" id="IPR011989">
    <property type="entry name" value="ARM-like"/>
</dbReference>
<reference evidence="1 2" key="1">
    <citation type="submission" date="2013-07" db="EMBL/GenBank/DDBJ databases">
        <authorList>
            <person name="Stoco P.H."/>
            <person name="Wagner G."/>
            <person name="Gerber A."/>
            <person name="Zaha A."/>
            <person name="Thompson C."/>
            <person name="Bartholomeu D.C."/>
            <person name="Luckemeyer D.D."/>
            <person name="Bahia D."/>
            <person name="Loreto E."/>
            <person name="Prestes E.B."/>
            <person name="Lima F.M."/>
            <person name="Rodrigues-Luiz G."/>
            <person name="Vallejo G.A."/>
            <person name="Filho J.F."/>
            <person name="Monteiro K.M."/>
            <person name="Tyler K.M."/>
            <person name="de Almeida L.G."/>
            <person name="Ortiz M.F."/>
            <person name="Siervo M.A."/>
            <person name="de Moraes M.H."/>
            <person name="Cunha O.L."/>
            <person name="Mendonca-Neto R."/>
            <person name="Silva R."/>
            <person name="Teixeira S.M."/>
            <person name="Murta S.M."/>
            <person name="Sincero T.C."/>
            <person name="Mendes T.A."/>
            <person name="Urmenyi T.P."/>
            <person name="Silva V.G."/>
            <person name="da Rocha W.D."/>
            <person name="Andersson B."/>
            <person name="Romanha A.J."/>
            <person name="Steindel M."/>
            <person name="de Vasconcelos A.T."/>
            <person name="Grisard E.C."/>
        </authorList>
    </citation>
    <scope>NUCLEOTIDE SEQUENCE [LARGE SCALE GENOMIC DNA]</scope>
    <source>
        <strain evidence="1 2">SC58</strain>
    </source>
</reference>
<dbReference type="AlphaFoldDB" id="A0A061IXE9"/>
<organism evidence="1 2">
    <name type="scientific">Trypanosoma rangeli SC58</name>
    <dbReference type="NCBI Taxonomy" id="429131"/>
    <lineage>
        <taxon>Eukaryota</taxon>
        <taxon>Discoba</taxon>
        <taxon>Euglenozoa</taxon>
        <taxon>Kinetoplastea</taxon>
        <taxon>Metakinetoplastina</taxon>
        <taxon>Trypanosomatida</taxon>
        <taxon>Trypanosomatidae</taxon>
        <taxon>Trypanosoma</taxon>
        <taxon>Herpetosoma</taxon>
    </lineage>
</organism>
<evidence type="ECO:0000313" key="1">
    <source>
        <dbReference type="EMBL" id="ESL06765.1"/>
    </source>
</evidence>
<dbReference type="GO" id="GO:0000774">
    <property type="term" value="F:adenyl-nucleotide exchange factor activity"/>
    <property type="evidence" value="ECO:0007669"/>
    <property type="project" value="TreeGrafter"/>
</dbReference>
<comment type="caution">
    <text evidence="1">The sequence shown here is derived from an EMBL/GenBank/DDBJ whole genome shotgun (WGS) entry which is preliminary data.</text>
</comment>
<sequence>MSNDPSMNTALLDFCTSVGAGSRNGNCGELPRRNPEEMQWLKEALASVEAPERRVKCLLETISCDDVTEDECVAALEELSELVEDINWAIEFSLMNGHCVVLELLRKEQLTLKSAQVRQGAAMVIAHSAQLNERVQKSFEEAQWQTVLLPLLREEKSPVVLAALLHSCSCLCREYSPNALLFSKAGGTELIATMLTREGLEGSNDKKILKRVLFLLRYLVDVLDIATDDLIRCVSTHAASTDEDVQISVAQTLIACAERCCAIVKRVLNEVAPDSSARWRNSLLEEEDPRKQLVNKLDKEGHEG</sequence>
<keyword evidence="2" id="KW-1185">Reference proteome</keyword>
<dbReference type="Proteomes" id="UP000031737">
    <property type="component" value="Unassembled WGS sequence"/>
</dbReference>